<reference evidence="7 8" key="1">
    <citation type="submission" date="2016-04" db="EMBL/GenBank/DDBJ databases">
        <title>Draft genome of Fonsecaea erecta CBS 125763.</title>
        <authorList>
            <person name="Weiss V.A."/>
            <person name="Vicente V.A."/>
            <person name="Raittz R.T."/>
            <person name="Moreno L.F."/>
            <person name="De Souza E.M."/>
            <person name="Pedrosa F.O."/>
            <person name="Steffens M.B."/>
            <person name="Faoro H."/>
            <person name="Tadra-Sfeir M.Z."/>
            <person name="Najafzadeh M.J."/>
            <person name="Felipe M.S."/>
            <person name="Teixeira M."/>
            <person name="Sun J."/>
            <person name="Xi L."/>
            <person name="Gomes R."/>
            <person name="De Azevedo C.M."/>
            <person name="Salgado C.G."/>
            <person name="Da Silva M.B."/>
            <person name="Nascimento M.F."/>
            <person name="Queiroz-Telles F."/>
            <person name="Attili D.S."/>
            <person name="Gorbushina A."/>
        </authorList>
    </citation>
    <scope>NUCLEOTIDE SEQUENCE [LARGE SCALE GENOMIC DNA]</scope>
    <source>
        <strain evidence="7 8">CBS 125763</strain>
    </source>
</reference>
<organism evidence="7 8">
    <name type="scientific">Fonsecaea erecta</name>
    <dbReference type="NCBI Taxonomy" id="1367422"/>
    <lineage>
        <taxon>Eukaryota</taxon>
        <taxon>Fungi</taxon>
        <taxon>Dikarya</taxon>
        <taxon>Ascomycota</taxon>
        <taxon>Pezizomycotina</taxon>
        <taxon>Eurotiomycetes</taxon>
        <taxon>Chaetothyriomycetidae</taxon>
        <taxon>Chaetothyriales</taxon>
        <taxon>Herpotrichiellaceae</taxon>
        <taxon>Fonsecaea</taxon>
    </lineage>
</organism>
<feature type="compositionally biased region" description="Polar residues" evidence="5">
    <location>
        <begin position="136"/>
        <end position="149"/>
    </location>
</feature>
<dbReference type="GeneID" id="30013315"/>
<feature type="domain" description="Zn(2)-C6 fungal-type" evidence="6">
    <location>
        <begin position="42"/>
        <end position="76"/>
    </location>
</feature>
<dbReference type="PROSITE" id="PS50048">
    <property type="entry name" value="ZN2_CY6_FUNGAL_2"/>
    <property type="match status" value="1"/>
</dbReference>
<dbReference type="EMBL" id="LVYI01000008">
    <property type="protein sequence ID" value="OAP57034.1"/>
    <property type="molecule type" value="Genomic_DNA"/>
</dbReference>
<evidence type="ECO:0000256" key="1">
    <source>
        <dbReference type="ARBA" id="ARBA00023015"/>
    </source>
</evidence>
<evidence type="ECO:0000313" key="8">
    <source>
        <dbReference type="Proteomes" id="UP000078343"/>
    </source>
</evidence>
<name>A0A178ZB81_9EURO</name>
<accession>A0A178ZB81</accession>
<dbReference type="OrthoDB" id="4150019at2759"/>
<dbReference type="CDD" id="cd00067">
    <property type="entry name" value="GAL4"/>
    <property type="match status" value="1"/>
</dbReference>
<keyword evidence="2" id="KW-0238">DNA-binding</keyword>
<feature type="compositionally biased region" description="Polar residues" evidence="5">
    <location>
        <begin position="306"/>
        <end position="345"/>
    </location>
</feature>
<dbReference type="GO" id="GO:0008270">
    <property type="term" value="F:zinc ion binding"/>
    <property type="evidence" value="ECO:0007669"/>
    <property type="project" value="InterPro"/>
</dbReference>
<feature type="region of interest" description="Disordered" evidence="5">
    <location>
        <begin position="128"/>
        <end position="149"/>
    </location>
</feature>
<keyword evidence="3" id="KW-0804">Transcription</keyword>
<dbReference type="SUPFAM" id="SSF57701">
    <property type="entry name" value="Zn2/Cys6 DNA-binding domain"/>
    <property type="match status" value="1"/>
</dbReference>
<dbReference type="RefSeq" id="XP_018690401.1">
    <property type="nucleotide sequence ID" value="XM_018840654.1"/>
</dbReference>
<comment type="caution">
    <text evidence="7">The sequence shown here is derived from an EMBL/GenBank/DDBJ whole genome shotgun (WGS) entry which is preliminary data.</text>
</comment>
<sequence length="390" mass="42857">MPGLIQSGNSSPNVRDMAAEGPPPSPADKKRNKLGYHRTAVACVHCRRRKIRCISDYNDPVGRCSNCIRLKKECIFLPIDPQNPPTTKRQRSAAKAGDGIFNEGEASVASSSPSGILRSNSMEQMNYARHPLDTPPMSNESPGLSGFHTGTRSVPVHSFDFGHGYDPTQHQRLQQQGYIPSPYSPRTFDGDSVNPQFYQHAQQHPYGHSAPTPYSSAFAPGSLPSTMTTISQEQAYPYQTSVPNGAYNWANPPSRSMSSDHTDELSSGFPTPYRTNTYPSFERPMTGQMQQLPPTSSSLLPMGIESQHTSTHPSFPEQPSYQTVQGNLQQGWTAGNPGALQQSPASVDRSYSHGWYQPHPGITNMQQEEGQPHILPSQIRNSRSSQHKPG</sequence>
<keyword evidence="8" id="KW-1185">Reference proteome</keyword>
<dbReference type="SMART" id="SM00066">
    <property type="entry name" value="GAL4"/>
    <property type="match status" value="1"/>
</dbReference>
<keyword evidence="4" id="KW-0539">Nucleus</keyword>
<dbReference type="GO" id="GO:0003677">
    <property type="term" value="F:DNA binding"/>
    <property type="evidence" value="ECO:0007669"/>
    <property type="project" value="UniProtKB-KW"/>
</dbReference>
<dbReference type="InterPro" id="IPR001138">
    <property type="entry name" value="Zn2Cys6_DnaBD"/>
</dbReference>
<feature type="compositionally biased region" description="Polar residues" evidence="5">
    <location>
        <begin position="1"/>
        <end position="13"/>
    </location>
</feature>
<evidence type="ECO:0000259" key="6">
    <source>
        <dbReference type="PROSITE" id="PS50048"/>
    </source>
</evidence>
<evidence type="ECO:0000256" key="5">
    <source>
        <dbReference type="SAM" id="MobiDB-lite"/>
    </source>
</evidence>
<dbReference type="GO" id="GO:0000981">
    <property type="term" value="F:DNA-binding transcription factor activity, RNA polymerase II-specific"/>
    <property type="evidence" value="ECO:0007669"/>
    <property type="project" value="InterPro"/>
</dbReference>
<dbReference type="Gene3D" id="4.10.240.10">
    <property type="entry name" value="Zn(2)-C6 fungal-type DNA-binding domain"/>
    <property type="match status" value="1"/>
</dbReference>
<feature type="region of interest" description="Disordered" evidence="5">
    <location>
        <begin position="249"/>
        <end position="390"/>
    </location>
</feature>
<evidence type="ECO:0000256" key="2">
    <source>
        <dbReference type="ARBA" id="ARBA00023125"/>
    </source>
</evidence>
<gene>
    <name evidence="7" type="ORF">AYL99_09147</name>
</gene>
<proteinExistence type="predicted"/>
<keyword evidence="1" id="KW-0805">Transcription regulation</keyword>
<evidence type="ECO:0000256" key="4">
    <source>
        <dbReference type="ARBA" id="ARBA00023242"/>
    </source>
</evidence>
<dbReference type="InterPro" id="IPR036864">
    <property type="entry name" value="Zn2-C6_fun-type_DNA-bd_sf"/>
</dbReference>
<dbReference type="Pfam" id="PF00172">
    <property type="entry name" value="Zn_clus"/>
    <property type="match status" value="1"/>
</dbReference>
<feature type="compositionally biased region" description="Polar residues" evidence="5">
    <location>
        <begin position="287"/>
        <end position="299"/>
    </location>
</feature>
<dbReference type="Proteomes" id="UP000078343">
    <property type="component" value="Unassembled WGS sequence"/>
</dbReference>
<protein>
    <recommendedName>
        <fullName evidence="6">Zn(2)-C6 fungal-type domain-containing protein</fullName>
    </recommendedName>
</protein>
<feature type="region of interest" description="Disordered" evidence="5">
    <location>
        <begin position="1"/>
        <end position="33"/>
    </location>
</feature>
<evidence type="ECO:0000313" key="7">
    <source>
        <dbReference type="EMBL" id="OAP57034.1"/>
    </source>
</evidence>
<dbReference type="AlphaFoldDB" id="A0A178ZB81"/>
<evidence type="ECO:0000256" key="3">
    <source>
        <dbReference type="ARBA" id="ARBA00023163"/>
    </source>
</evidence>
<dbReference type="STRING" id="1367422.A0A178ZB81"/>
<dbReference type="PROSITE" id="PS00463">
    <property type="entry name" value="ZN2_CY6_FUNGAL_1"/>
    <property type="match status" value="1"/>
</dbReference>